<dbReference type="SUPFAM" id="SSF48403">
    <property type="entry name" value="Ankyrin repeat"/>
    <property type="match status" value="1"/>
</dbReference>
<accession>A0A5E4MV95</accession>
<dbReference type="EMBL" id="CABPRJ010000979">
    <property type="protein sequence ID" value="VVC33948.1"/>
    <property type="molecule type" value="Genomic_DNA"/>
</dbReference>
<feature type="repeat" description="ANK" evidence="3">
    <location>
        <begin position="135"/>
        <end position="163"/>
    </location>
</feature>
<organism evidence="4 5">
    <name type="scientific">Cinara cedri</name>
    <dbReference type="NCBI Taxonomy" id="506608"/>
    <lineage>
        <taxon>Eukaryota</taxon>
        <taxon>Metazoa</taxon>
        <taxon>Ecdysozoa</taxon>
        <taxon>Arthropoda</taxon>
        <taxon>Hexapoda</taxon>
        <taxon>Insecta</taxon>
        <taxon>Pterygota</taxon>
        <taxon>Neoptera</taxon>
        <taxon>Paraneoptera</taxon>
        <taxon>Hemiptera</taxon>
        <taxon>Sternorrhyncha</taxon>
        <taxon>Aphidomorpha</taxon>
        <taxon>Aphidoidea</taxon>
        <taxon>Aphididae</taxon>
        <taxon>Lachninae</taxon>
        <taxon>Cinara</taxon>
    </lineage>
</organism>
<feature type="repeat" description="ANK" evidence="3">
    <location>
        <begin position="102"/>
        <end position="134"/>
    </location>
</feature>
<dbReference type="Proteomes" id="UP000325440">
    <property type="component" value="Unassembled WGS sequence"/>
</dbReference>
<dbReference type="AlphaFoldDB" id="A0A5E4MV95"/>
<proteinExistence type="predicted"/>
<reference evidence="4 5" key="1">
    <citation type="submission" date="2019-08" db="EMBL/GenBank/DDBJ databases">
        <authorList>
            <person name="Alioto T."/>
            <person name="Alioto T."/>
            <person name="Gomez Garrido J."/>
        </authorList>
    </citation>
    <scope>NUCLEOTIDE SEQUENCE [LARGE SCALE GENOMIC DNA]</scope>
</reference>
<keyword evidence="2 3" id="KW-0040">ANK repeat</keyword>
<name>A0A5E4MV95_9HEMI</name>
<dbReference type="SMART" id="SM00248">
    <property type="entry name" value="ANK"/>
    <property type="match status" value="4"/>
</dbReference>
<dbReference type="PANTHER" id="PTHR24188:SF29">
    <property type="entry name" value="GH09064P"/>
    <property type="match status" value="1"/>
</dbReference>
<dbReference type="OrthoDB" id="4429489at2759"/>
<dbReference type="Gene3D" id="1.25.40.20">
    <property type="entry name" value="Ankyrin repeat-containing domain"/>
    <property type="match status" value="1"/>
</dbReference>
<dbReference type="InterPro" id="IPR036770">
    <property type="entry name" value="Ankyrin_rpt-contain_sf"/>
</dbReference>
<dbReference type="PANTHER" id="PTHR24188">
    <property type="entry name" value="ANKYRIN REPEAT PROTEIN"/>
    <property type="match status" value="1"/>
</dbReference>
<dbReference type="Pfam" id="PF12796">
    <property type="entry name" value="Ank_2"/>
    <property type="match status" value="1"/>
</dbReference>
<gene>
    <name evidence="4" type="ORF">CINCED_3A010005</name>
</gene>
<dbReference type="PROSITE" id="PS50297">
    <property type="entry name" value="ANK_REP_REGION"/>
    <property type="match status" value="2"/>
</dbReference>
<keyword evidence="5" id="KW-1185">Reference proteome</keyword>
<keyword evidence="1" id="KW-0677">Repeat</keyword>
<evidence type="ECO:0000256" key="1">
    <source>
        <dbReference type="ARBA" id="ARBA00022737"/>
    </source>
</evidence>
<protein>
    <submittedName>
        <fullName evidence="4">Tetratricopeptide-like helical domain,Ankyrin repeat-containing domain,Ankyrin repeat</fullName>
    </submittedName>
</protein>
<dbReference type="PROSITE" id="PS50088">
    <property type="entry name" value="ANK_REPEAT"/>
    <property type="match status" value="2"/>
</dbReference>
<evidence type="ECO:0000313" key="5">
    <source>
        <dbReference type="Proteomes" id="UP000325440"/>
    </source>
</evidence>
<evidence type="ECO:0000256" key="2">
    <source>
        <dbReference type="ARBA" id="ARBA00023043"/>
    </source>
</evidence>
<sequence>MNSDRHDLAKYAQFNLIKDDFMAIHEAMEHGYPNYCIERINKIEPDIRSKLLSQKYIEGGEVLNLLINSILKSQFPVVMSLIDNGVNLNSKGKVRLFGSFIDGVTPLWCASACGHISIVKYLIKKGAIVDSYTKFKSTPLLAACYKGSIDCVKYLIEKGAEYNMPCLTIASSNAITPILVATERTHITVVNYLLAELKLTQQNIIEAYELLGASLLNNKDNYNFEQGFSALLRAMEIRCQHHIWKQPYKQVAAYNNQIECNNIHALMRLKKFPEALHYESLIIRQRIFGENNPLLLPAIIYRGTCYANSRNYVPCLKLWSYALQISQSNDYNTPIDLKDFIEGINGCGLDIACAAATCFGQPETSSHETDYSYTVFLMTESRINIELLYLRNVLLYLMNQFKMQQKEIARNINYRELLMESMTKNMKATMDLIILISIALPRDYSLGNPLTKNIIASIMELVTMNLKSNENKTLLHMCLDFKTADESKTFRSIDRIVSPLVSDSIYFSTKDLIKRLLDAGAHTDIVNNFGVCPYNADPVTRIFQFMKKYPRKLTCIAACALKYNRDRDYYCDKLPQAILHFIDLH</sequence>
<dbReference type="InterPro" id="IPR002110">
    <property type="entry name" value="Ankyrin_rpt"/>
</dbReference>
<evidence type="ECO:0000256" key="3">
    <source>
        <dbReference type="PROSITE-ProRule" id="PRU00023"/>
    </source>
</evidence>
<evidence type="ECO:0000313" key="4">
    <source>
        <dbReference type="EMBL" id="VVC33948.1"/>
    </source>
</evidence>